<accession>A0ABQ5S559</accession>
<protein>
    <recommendedName>
        <fullName evidence="6">Peptidase M43 pregnancy-associated plasma-A domain-containing protein</fullName>
    </recommendedName>
</protein>
<feature type="compositionally biased region" description="Pro residues" evidence="2">
    <location>
        <begin position="733"/>
        <end position="756"/>
    </location>
</feature>
<comment type="similarity">
    <text evidence="1">Belongs to the peptidase M43B family.</text>
</comment>
<dbReference type="PANTHER" id="PTHR47466">
    <property type="match status" value="1"/>
</dbReference>
<dbReference type="EMBL" id="BSDZ01000020">
    <property type="protein sequence ID" value="GLI64573.1"/>
    <property type="molecule type" value="Genomic_DNA"/>
</dbReference>
<feature type="chain" id="PRO_5047324700" description="Peptidase M43 pregnancy-associated plasma-A domain-containing protein" evidence="3">
    <location>
        <begin position="30"/>
        <end position="895"/>
    </location>
</feature>
<evidence type="ECO:0000256" key="2">
    <source>
        <dbReference type="SAM" id="MobiDB-lite"/>
    </source>
</evidence>
<feature type="compositionally biased region" description="Pro residues" evidence="2">
    <location>
        <begin position="830"/>
        <end position="866"/>
    </location>
</feature>
<name>A0ABQ5S559_9CHLO</name>
<proteinExistence type="inferred from homology"/>
<comment type="caution">
    <text evidence="4">The sequence shown here is derived from an EMBL/GenBank/DDBJ whole genome shotgun (WGS) entry which is preliminary data.</text>
</comment>
<evidence type="ECO:0000313" key="5">
    <source>
        <dbReference type="Proteomes" id="UP001165090"/>
    </source>
</evidence>
<dbReference type="Proteomes" id="UP001165090">
    <property type="component" value="Unassembled WGS sequence"/>
</dbReference>
<evidence type="ECO:0000256" key="1">
    <source>
        <dbReference type="ARBA" id="ARBA00008721"/>
    </source>
</evidence>
<reference evidence="4 5" key="1">
    <citation type="journal article" date="2023" name="IScience">
        <title>Expanded male sex-determining region conserved during the evolution of homothallism in the green alga Volvox.</title>
        <authorList>
            <person name="Yamamoto K."/>
            <person name="Matsuzaki R."/>
            <person name="Mahakham W."/>
            <person name="Heman W."/>
            <person name="Sekimoto H."/>
            <person name="Kawachi M."/>
            <person name="Minakuchi Y."/>
            <person name="Toyoda A."/>
            <person name="Nozaki H."/>
        </authorList>
    </citation>
    <scope>NUCLEOTIDE SEQUENCE [LARGE SCALE GENOMIC DNA]</scope>
    <source>
        <strain evidence="4 5">NIES-4468</strain>
    </source>
</reference>
<evidence type="ECO:0000256" key="3">
    <source>
        <dbReference type="SAM" id="SignalP"/>
    </source>
</evidence>
<dbReference type="PANTHER" id="PTHR47466:SF1">
    <property type="entry name" value="METALLOPROTEASE MEP1 (AFU_ORTHOLOGUE AFUA_1G07730)-RELATED"/>
    <property type="match status" value="1"/>
</dbReference>
<feature type="signal peptide" evidence="3">
    <location>
        <begin position="1"/>
        <end position="29"/>
    </location>
</feature>
<sequence>MPCVAYMHHLLRLLMALVLLVALPAKGHATSNLQADHAMEARMSWLGSISQPFRVIKDPLTADNQAVKRMYEQSSAAAVIAYLLSGAAKSLSAAEGSSSALLLCLSPSVIRVYFSQPKMCSSSLVREMYGLSQKLYGTPVLQACQYTLYTAFKSVFTWVRHHIPLSPQHITGQPNATALWPDSSAISDTNFSAAVLDALLTGQGDLALVSTTVSEQCGLGVSEFAALVPRISSVLKQLHADLPDLQEIVEDRIRVARKMQRPNQRRQALEVLEGQDGHAPQDSNMSMPMSPEVMEGGGPPTDRFLQQVDGDYVLDVPTDISYKMPPEEFQIRPPGEMPKVMVGLIFHILQYKVNKTVNGPPGVEMVGTYVGRMVRIANIMAKATNFSYFVKEIRVNTKAYPYLLLKNRKAWLNVPDPYSCSGGVCLQKSSFVSSTIADFPRSYNVYVASDATVTRGALGFSYITLSDVLPTFAFMFLAWDQLSFDGSNSIGMYEDGTTTLMHETFHGFGLPHTFDYFGQQCVDGDGIQDTPVVYDNMFRTPFLRLAMDYCMDVFWRMYGGDWETVYERWSVLGIPDLDKNAWADSCPDLPGYDELGNFMTYNTPVCFPALGHFTRGQAQYAHYVTSTYNRVMYAWGQYYAAQASYSPPQAMPPAPKMYDLMCKATKTSCPCKSSWSVEGKSYSYCGGEIEPLRCEVQDPRSCAGCKNVVGQCILTCGGTAQQCSTSWSAGAPSAPPPPPFPPSPPPKPPPPPPRALPPSDCTVTVSNCSCRADWSYKSKLYEYCADISLSSTRPHELWCIVSEDCPTFRSNPLQECSPQVNTRYCSALPRPSPVSPPHAPREPPPPANPRQPLPPAPQRPRNPSTPHPVIIRRSPRPPPQPPRPKTPRKPRPPPK</sequence>
<feature type="region of interest" description="Disordered" evidence="2">
    <location>
        <begin position="827"/>
        <end position="895"/>
    </location>
</feature>
<keyword evidence="5" id="KW-1185">Reference proteome</keyword>
<dbReference type="Gene3D" id="3.40.390.10">
    <property type="entry name" value="Collagenase (Catalytic Domain)"/>
    <property type="match status" value="1"/>
</dbReference>
<gene>
    <name evidence="4" type="ORF">VaNZ11_007894</name>
</gene>
<feature type="region of interest" description="Disordered" evidence="2">
    <location>
        <begin position="727"/>
        <end position="756"/>
    </location>
</feature>
<feature type="region of interest" description="Disordered" evidence="2">
    <location>
        <begin position="259"/>
        <end position="296"/>
    </location>
</feature>
<keyword evidence="3" id="KW-0732">Signal</keyword>
<evidence type="ECO:0000313" key="4">
    <source>
        <dbReference type="EMBL" id="GLI64573.1"/>
    </source>
</evidence>
<organism evidence="4 5">
    <name type="scientific">Volvox africanus</name>
    <dbReference type="NCBI Taxonomy" id="51714"/>
    <lineage>
        <taxon>Eukaryota</taxon>
        <taxon>Viridiplantae</taxon>
        <taxon>Chlorophyta</taxon>
        <taxon>core chlorophytes</taxon>
        <taxon>Chlorophyceae</taxon>
        <taxon>CS clade</taxon>
        <taxon>Chlamydomonadales</taxon>
        <taxon>Volvocaceae</taxon>
        <taxon>Volvox</taxon>
    </lineage>
</organism>
<evidence type="ECO:0008006" key="6">
    <source>
        <dbReference type="Google" id="ProtNLM"/>
    </source>
</evidence>
<feature type="compositionally biased region" description="Basic residues" evidence="2">
    <location>
        <begin position="885"/>
        <end position="895"/>
    </location>
</feature>
<dbReference type="InterPro" id="IPR024079">
    <property type="entry name" value="MetalloPept_cat_dom_sf"/>
</dbReference>